<accession>A0A1D3D0F3</accession>
<reference evidence="2 3" key="1">
    <citation type="journal article" date="2016" name="BMC Genomics">
        <title>Comparative genomics reveals Cyclospora cayetanensis possesses coccidia-like metabolism and invasion components but unique surface antigens.</title>
        <authorList>
            <person name="Liu S."/>
            <person name="Wang L."/>
            <person name="Zheng H."/>
            <person name="Xu Z."/>
            <person name="Roellig D.M."/>
            <person name="Li N."/>
            <person name="Frace M.A."/>
            <person name="Tang K."/>
            <person name="Arrowood M.J."/>
            <person name="Moss D.M."/>
            <person name="Zhang L."/>
            <person name="Feng Y."/>
            <person name="Xiao L."/>
        </authorList>
    </citation>
    <scope>NUCLEOTIDE SEQUENCE [LARGE SCALE GENOMIC DNA]</scope>
    <source>
        <strain evidence="2 3">CHN_HEN01</strain>
    </source>
</reference>
<keyword evidence="3" id="KW-1185">Reference proteome</keyword>
<dbReference type="VEuPathDB" id="ToxoDB:cyc_08233"/>
<feature type="compositionally biased region" description="Polar residues" evidence="1">
    <location>
        <begin position="153"/>
        <end position="162"/>
    </location>
</feature>
<feature type="region of interest" description="Disordered" evidence="1">
    <location>
        <begin position="42"/>
        <end position="63"/>
    </location>
</feature>
<feature type="region of interest" description="Disordered" evidence="1">
    <location>
        <begin position="153"/>
        <end position="204"/>
    </location>
</feature>
<protein>
    <submittedName>
        <fullName evidence="2">Uncharacterized protein</fullName>
    </submittedName>
</protein>
<dbReference type="SUPFAM" id="SSF52777">
    <property type="entry name" value="CoA-dependent acyltransferases"/>
    <property type="match status" value="1"/>
</dbReference>
<feature type="region of interest" description="Disordered" evidence="1">
    <location>
        <begin position="438"/>
        <end position="485"/>
    </location>
</feature>
<dbReference type="Gene3D" id="3.30.559.30">
    <property type="entry name" value="Nonribosomal peptide synthetase, condensation domain"/>
    <property type="match status" value="1"/>
</dbReference>
<gene>
    <name evidence="2" type="ORF">cyc_08233</name>
</gene>
<dbReference type="Proteomes" id="UP000095192">
    <property type="component" value="Unassembled WGS sequence"/>
</dbReference>
<feature type="compositionally biased region" description="Polar residues" evidence="1">
    <location>
        <begin position="181"/>
        <end position="204"/>
    </location>
</feature>
<feature type="compositionally biased region" description="Polar residues" evidence="1">
    <location>
        <begin position="456"/>
        <end position="469"/>
    </location>
</feature>
<evidence type="ECO:0000256" key="1">
    <source>
        <dbReference type="SAM" id="MobiDB-lite"/>
    </source>
</evidence>
<dbReference type="VEuPathDB" id="ToxoDB:LOC34624006"/>
<feature type="region of interest" description="Disordered" evidence="1">
    <location>
        <begin position="780"/>
        <end position="802"/>
    </location>
</feature>
<feature type="region of interest" description="Disordered" evidence="1">
    <location>
        <begin position="1248"/>
        <end position="1270"/>
    </location>
</feature>
<feature type="region of interest" description="Disordered" evidence="1">
    <location>
        <begin position="1"/>
        <end position="25"/>
    </location>
</feature>
<feature type="compositionally biased region" description="Polar residues" evidence="1">
    <location>
        <begin position="785"/>
        <end position="802"/>
    </location>
</feature>
<feature type="compositionally biased region" description="Basic and acidic residues" evidence="1">
    <location>
        <begin position="164"/>
        <end position="176"/>
    </location>
</feature>
<proteinExistence type="predicted"/>
<sequence>MATPVTKLHMEGSPGTGSGPRCGRLTSGGCTVGPPMLRRQVEQHGAGCSEPLSQKKRHDNSDHTDYLPPVRHLDATECFWNAFLRLGNLAIVNCVAVVSSHPIELETLRHAATIVARRNQALRLVIRLTDTKAVAQHQARQQQEHLVVTLKSQQPLQQQASSEDLLREESVSKKSEGLPNPSGQSFHTDASCHNTRSSCNARGSSCNRGIRAAWGWSSRRCASQVSRHSFGNINVRSSVRSSSCSIARDSNSDAERNLGERMSFPLPCRCRKRADAKFTFHERPGEPVIDVDHATVKDSISSSGLAWQQHELPQLDLGLLEEHPWMKAMAWEQKIPFNCEEGPLWRLRMLPSEEELTTAADASLPLPTPQQIGRALERTHTSSITLNGLSRKEFWDELFKCITTLSNSKQYAEYASRVKALTAVTAVAAQLSAQCQQESHEGGGPLHQQGCKNPASAASTAMQTPTMSPVNRWRRGSSNSTSTDNAGGGLYLRRSSAGSTCVTCLPLLEFEHCKGPLDSPTAHSSSYIRRLSAVSAGSVDRAAVYAREDTTQNGQDTTTVLPPPPTVLPPALNELFRVSRCVSLLRPLMYPGGGFHVRMYMMERQLMQTLRNPFASYYPSARFRASGSEYKFHKDEVTNPAFPNCRQQQLFPPRASRQVKQQHDVPFPREHSGEPKYPESSAFTGVITLRLSQKLTSGLLSACKEKNMTMNGLITTAAAVALSRMLWRRQHVMQQHCMLADLSRVAAAAIAANCWPQQHQSLWDAAPQNQQDRPLLKPVDEETPQGCTKGTISEQENPSPNVTFAHAGIEQDTLGKAQKRQAQMPMKSGALLSPNDKGSTSLTEALCRLQRNDTSLAVGKEIQRLPSIQELLTMPQRVGSGNKGPKGLLSRSVMSRRNATTLRSGWSLSHIPEMLQQLTLRSPVSGEGLPGDSSRHFFRHKGPVYIYTLQAISGRRWLDSWLHKQQQYPDKHSRGRKRNTKDDRHFEEFLLQHLTISMKRHKCSRSIAAMAAASAAMVISGSPSAASLQTQSPPIAVPDIMQKVRRCRDSVDSEKVPEAFSKPFCKRTCHGFLETSGHSSVSTCSSLYCTRASTISADSIEETDKSSVYSALRVSVECDEGADAVWALGKACTDSVQEFASLTNPSFGTLNFQLISSFVEEVRGELKCLRPFKDDAFARPSVFLISNGGVWTGGPISKFSSEIHGYLRAATDRHRRMLRHMLHQQMVLQQKATKRQVLSPLPPQFSGVAGAPDASLRNKRQGGGRRSARSSKIFVRADAPPAASIIKATASRNSSVRSPAADVKLSSVVNSPIDKQQYLKSQPASYTEGICGVEGLVDDLDGLLPYLEPFDISIDSSWSIVSQHDTGLNYFAHNCVTIDGKLNWSLQYHSNLTSREIAALHRHPVQLPETVG</sequence>
<organism evidence="2 3">
    <name type="scientific">Cyclospora cayetanensis</name>
    <dbReference type="NCBI Taxonomy" id="88456"/>
    <lineage>
        <taxon>Eukaryota</taxon>
        <taxon>Sar</taxon>
        <taxon>Alveolata</taxon>
        <taxon>Apicomplexa</taxon>
        <taxon>Conoidasida</taxon>
        <taxon>Coccidia</taxon>
        <taxon>Eucoccidiorida</taxon>
        <taxon>Eimeriorina</taxon>
        <taxon>Eimeriidae</taxon>
        <taxon>Cyclospora</taxon>
    </lineage>
</organism>
<dbReference type="EMBL" id="JROU02001277">
    <property type="protein sequence ID" value="OEH76940.1"/>
    <property type="molecule type" value="Genomic_DNA"/>
</dbReference>
<feature type="compositionally biased region" description="Basic residues" evidence="1">
    <location>
        <begin position="1257"/>
        <end position="1269"/>
    </location>
</feature>
<dbReference type="InParanoid" id="A0A1D3D0F3"/>
<evidence type="ECO:0000313" key="2">
    <source>
        <dbReference type="EMBL" id="OEH76940.1"/>
    </source>
</evidence>
<feature type="compositionally biased region" description="Polar residues" evidence="1">
    <location>
        <begin position="476"/>
        <end position="485"/>
    </location>
</feature>
<evidence type="ECO:0000313" key="3">
    <source>
        <dbReference type="Proteomes" id="UP000095192"/>
    </source>
</evidence>
<feature type="region of interest" description="Disordered" evidence="1">
    <location>
        <begin position="814"/>
        <end position="837"/>
    </location>
</feature>
<name>A0A1D3D0F3_9EIME</name>
<comment type="caution">
    <text evidence="2">The sequence shown here is derived from an EMBL/GenBank/DDBJ whole genome shotgun (WGS) entry which is preliminary data.</text>
</comment>